<dbReference type="InterPro" id="IPR026881">
    <property type="entry name" value="WYL_dom"/>
</dbReference>
<evidence type="ECO:0000313" key="5">
    <source>
        <dbReference type="Proteomes" id="UP000008467"/>
    </source>
</evidence>
<dbReference type="PANTHER" id="PTHR34580:SF1">
    <property type="entry name" value="PROTEIN PAFC"/>
    <property type="match status" value="1"/>
</dbReference>
<dbReference type="AlphaFoldDB" id="F2JNF7"/>
<dbReference type="InterPro" id="IPR028349">
    <property type="entry name" value="PafC-like"/>
</dbReference>
<dbReference type="RefSeq" id="WP_013658012.1">
    <property type="nucleotide sequence ID" value="NC_015275.1"/>
</dbReference>
<reference evidence="4 5" key="1">
    <citation type="journal article" date="2011" name="J. Bacteriol.">
        <title>Complete genome sequence of the cellulose-degrading bacterium Cellulosilyticum lentocellum.</title>
        <authorList>
            <consortium name="US DOE Joint Genome Institute"/>
            <person name="Miller D.A."/>
            <person name="Suen G."/>
            <person name="Bruce D."/>
            <person name="Copeland A."/>
            <person name="Cheng J.F."/>
            <person name="Detter C."/>
            <person name="Goodwin L.A."/>
            <person name="Han C.S."/>
            <person name="Hauser L.J."/>
            <person name="Land M.L."/>
            <person name="Lapidus A."/>
            <person name="Lucas S."/>
            <person name="Meincke L."/>
            <person name="Pitluck S."/>
            <person name="Tapia R."/>
            <person name="Teshima H."/>
            <person name="Woyke T."/>
            <person name="Fox B.G."/>
            <person name="Angert E.R."/>
            <person name="Currie C.R."/>
        </authorList>
    </citation>
    <scope>NUCLEOTIDE SEQUENCE [LARGE SCALE GENOMIC DNA]</scope>
    <source>
        <strain evidence="5">ATCC 49066 / DSM 5427 / NCIMB 11756 / RHM5</strain>
    </source>
</reference>
<dbReference type="InterPro" id="IPR051534">
    <property type="entry name" value="CBASS_pafABC_assoc_protein"/>
</dbReference>
<dbReference type="EMBL" id="CP002582">
    <property type="protein sequence ID" value="ADZ84733.1"/>
    <property type="molecule type" value="Genomic_DNA"/>
</dbReference>
<dbReference type="eggNOG" id="COG2378">
    <property type="taxonomic scope" value="Bacteria"/>
</dbReference>
<dbReference type="SUPFAM" id="SSF46785">
    <property type="entry name" value="Winged helix' DNA-binding domain"/>
    <property type="match status" value="1"/>
</dbReference>
<evidence type="ECO:0000313" key="4">
    <source>
        <dbReference type="EMBL" id="ADZ84733.1"/>
    </source>
</evidence>
<gene>
    <name evidence="4" type="ordered locus">Clole_3037</name>
</gene>
<dbReference type="Pfam" id="PF25583">
    <property type="entry name" value="WCX"/>
    <property type="match status" value="1"/>
</dbReference>
<dbReference type="Gene3D" id="1.10.10.10">
    <property type="entry name" value="Winged helix-like DNA-binding domain superfamily/Winged helix DNA-binding domain"/>
    <property type="match status" value="1"/>
</dbReference>
<dbReference type="InterPro" id="IPR013196">
    <property type="entry name" value="HTH_11"/>
</dbReference>
<keyword evidence="5" id="KW-1185">Reference proteome</keyword>
<dbReference type="PROSITE" id="PS52050">
    <property type="entry name" value="WYL"/>
    <property type="match status" value="1"/>
</dbReference>
<evidence type="ECO:0000256" key="1">
    <source>
        <dbReference type="ARBA" id="ARBA00023015"/>
    </source>
</evidence>
<dbReference type="HOGENOM" id="CLU_041141_5_1_9"/>
<dbReference type="Pfam" id="PF08279">
    <property type="entry name" value="HTH_11"/>
    <property type="match status" value="1"/>
</dbReference>
<evidence type="ECO:0000259" key="3">
    <source>
        <dbReference type="PROSITE" id="PS51000"/>
    </source>
</evidence>
<dbReference type="InterPro" id="IPR057727">
    <property type="entry name" value="WCX_dom"/>
</dbReference>
<accession>F2JNF7</accession>
<name>F2JNF7_CELLD</name>
<dbReference type="InterPro" id="IPR036388">
    <property type="entry name" value="WH-like_DNA-bd_sf"/>
</dbReference>
<evidence type="ECO:0000256" key="2">
    <source>
        <dbReference type="ARBA" id="ARBA00023163"/>
    </source>
</evidence>
<dbReference type="PANTHER" id="PTHR34580">
    <property type="match status" value="1"/>
</dbReference>
<protein>
    <submittedName>
        <fullName evidence="4">Helix-turn-helix, type 11 domain-containing protein</fullName>
    </submittedName>
</protein>
<dbReference type="Proteomes" id="UP000008467">
    <property type="component" value="Chromosome"/>
</dbReference>
<keyword evidence="2" id="KW-0804">Transcription</keyword>
<dbReference type="Pfam" id="PF13280">
    <property type="entry name" value="WYL"/>
    <property type="match status" value="1"/>
</dbReference>
<proteinExistence type="predicted"/>
<sequence>MQVERLFEIVFILLHKEKVTAKWLAEKFEVSTRTIYRDLDTLSSAGIPIYTNKGNGGGISILEGFKLEKTFLSEAEQNDILFGLQCLGATGYKERSQALNKLGQLFRREDYHWIQVDFTPWGDQGNVENNFNVLRYSIIHRQVVAFDYYSGVGEKTRRCIWPYRLVFKGKAWYVEGYCLLRKAIRLFKLTRIRQIEQGEESFLLEVLEEKMREVKPQPEIGEQGDCIAITLWVSKALAYRIYDEFEVEQVKLLADGNFEVNIDYIEYPEEDWFYNYLLSFGKEIEVKSPESVRVRLKEKIEAMLRHYC</sequence>
<dbReference type="KEGG" id="cle:Clole_3037"/>
<organism evidence="4 5">
    <name type="scientific">Cellulosilyticum lentocellum (strain ATCC 49066 / DSM 5427 / NCIMB 11756 / RHM5)</name>
    <name type="common">Clostridium lentocellum</name>
    <dbReference type="NCBI Taxonomy" id="642492"/>
    <lineage>
        <taxon>Bacteria</taxon>
        <taxon>Bacillati</taxon>
        <taxon>Bacillota</taxon>
        <taxon>Clostridia</taxon>
        <taxon>Lachnospirales</taxon>
        <taxon>Cellulosilyticaceae</taxon>
        <taxon>Cellulosilyticum</taxon>
    </lineage>
</organism>
<dbReference type="STRING" id="642492.Clole_3037"/>
<dbReference type="PIRSF" id="PIRSF016838">
    <property type="entry name" value="PafC"/>
    <property type="match status" value="1"/>
</dbReference>
<dbReference type="InterPro" id="IPR036390">
    <property type="entry name" value="WH_DNA-bd_sf"/>
</dbReference>
<feature type="domain" description="HTH deoR-type" evidence="3">
    <location>
        <begin position="2"/>
        <end position="60"/>
    </location>
</feature>
<dbReference type="PROSITE" id="PS51000">
    <property type="entry name" value="HTH_DEOR_2"/>
    <property type="match status" value="1"/>
</dbReference>
<keyword evidence="1" id="KW-0805">Transcription regulation</keyword>
<dbReference type="GO" id="GO:0003700">
    <property type="term" value="F:DNA-binding transcription factor activity"/>
    <property type="evidence" value="ECO:0007669"/>
    <property type="project" value="InterPro"/>
</dbReference>
<dbReference type="InterPro" id="IPR001034">
    <property type="entry name" value="DeoR_HTH"/>
</dbReference>